<protein>
    <recommendedName>
        <fullName evidence="9">UDP-N-acetylmuramoylalanine--D-glutamate ligase</fullName>
        <ecNumber evidence="9">6.3.2.9</ecNumber>
    </recommendedName>
    <alternativeName>
        <fullName evidence="9">D-glutamic acid-adding enzyme</fullName>
    </alternativeName>
    <alternativeName>
        <fullName evidence="9">UDP-N-acetylmuramoyl-L-alanyl-D-glutamate synthetase</fullName>
    </alternativeName>
</protein>
<evidence type="ECO:0000256" key="9">
    <source>
        <dbReference type="HAMAP-Rule" id="MF_00639"/>
    </source>
</evidence>
<evidence type="ECO:0000256" key="4">
    <source>
        <dbReference type="ARBA" id="ARBA00022598"/>
    </source>
</evidence>
<dbReference type="NCBIfam" id="TIGR01087">
    <property type="entry name" value="murD"/>
    <property type="match status" value="1"/>
</dbReference>
<comment type="pathway">
    <text evidence="2 9">Cell wall biogenesis; peptidoglycan biosynthesis.</text>
</comment>
<sequence length="471" mass="49654">MIPVTAYKGRRVAVFGLGRTGITAARALLAGGAEVSAWDDNEAAREAAIKAGLELDDLNRRDWGDMAALVLSPGIPLTHPAPHRMVSLARAVGAPVIGDVELFAQAIAETPGVTVIGVTGTNGKSTTTALIGHILKSAGRDVRVGGNIGDAVLGLEPPRPGAIYVLELSSYQLDLIESLRCRVAVFLNLTPDHIDRHGDIDGYRLAKERIFANQQDGDTAIVGVDDEPSRSVCTRLKSRAGLNVIPVSSQRLVSFGVYALAGKLYDETAGGGGARTVMELHRAQALPGSHNAQNAAAAYAAVRALGVSISDAVAGIASFPGLPHRQERVGEAGSLLFINDSKATNAEAAAQALGCYHDIFWIAGGQAKSGGIESLQPFFRRVRKAYLIGQDAALLRKQLGNAVPHDMSGTLERALQNAAMDAAESGYRRPVVLLSPACASFDQFKSYEHRGDTFRALVKDLLERATKGDAA</sequence>
<dbReference type="Pfam" id="PF21799">
    <property type="entry name" value="MurD-like_N"/>
    <property type="match status" value="1"/>
</dbReference>
<dbReference type="HAMAP" id="MF_00639">
    <property type="entry name" value="MurD"/>
    <property type="match status" value="1"/>
</dbReference>
<keyword evidence="8 9" id="KW-0131">Cell cycle</keyword>
<dbReference type="RefSeq" id="WP_371393614.1">
    <property type="nucleotide sequence ID" value="NZ_CP163421.1"/>
</dbReference>
<dbReference type="Pfam" id="PF08245">
    <property type="entry name" value="Mur_ligase_M"/>
    <property type="match status" value="1"/>
</dbReference>
<name>A0ABV9N802_9PROT</name>
<keyword evidence="12" id="KW-1185">Reference proteome</keyword>
<dbReference type="InterPro" id="IPR005762">
    <property type="entry name" value="MurD"/>
</dbReference>
<dbReference type="EMBL" id="JBHSGQ010000002">
    <property type="protein sequence ID" value="MFC4724487.1"/>
    <property type="molecule type" value="Genomic_DNA"/>
</dbReference>
<evidence type="ECO:0000313" key="12">
    <source>
        <dbReference type="Proteomes" id="UP001596024"/>
    </source>
</evidence>
<dbReference type="EC" id="6.3.2.9" evidence="9"/>
<dbReference type="InterPro" id="IPR018109">
    <property type="entry name" value="Folylpolyglutamate_synth_CS"/>
</dbReference>
<dbReference type="PANTHER" id="PTHR43692">
    <property type="entry name" value="UDP-N-ACETYLMURAMOYLALANINE--D-GLUTAMATE LIGASE"/>
    <property type="match status" value="1"/>
</dbReference>
<evidence type="ECO:0000313" key="11">
    <source>
        <dbReference type="EMBL" id="MFC4724487.1"/>
    </source>
</evidence>
<dbReference type="InterPro" id="IPR013221">
    <property type="entry name" value="Mur_ligase_cen"/>
</dbReference>
<comment type="similarity">
    <text evidence="9">Belongs to the MurCDEF family.</text>
</comment>
<keyword evidence="7 9" id="KW-0067">ATP-binding</keyword>
<feature type="binding site" evidence="9">
    <location>
        <begin position="120"/>
        <end position="126"/>
    </location>
    <ligand>
        <name>ATP</name>
        <dbReference type="ChEBI" id="CHEBI:30616"/>
    </ligand>
</feature>
<keyword evidence="6 9" id="KW-0547">Nucleotide-binding</keyword>
<keyword evidence="4 9" id="KW-0436">Ligase</keyword>
<organism evidence="11 12">
    <name type="scientific">Glycocaulis abyssi</name>
    <dbReference type="NCBI Taxonomy" id="1433403"/>
    <lineage>
        <taxon>Bacteria</taxon>
        <taxon>Pseudomonadati</taxon>
        <taxon>Pseudomonadota</taxon>
        <taxon>Alphaproteobacteria</taxon>
        <taxon>Maricaulales</taxon>
        <taxon>Maricaulaceae</taxon>
        <taxon>Glycocaulis</taxon>
    </lineage>
</organism>
<dbReference type="InterPro" id="IPR036565">
    <property type="entry name" value="Mur-like_cat_sf"/>
</dbReference>
<comment type="function">
    <text evidence="9">Cell wall formation. Catalyzes the addition of glutamate to the nucleotide precursor UDP-N-acetylmuramoyl-L-alanine (UMA).</text>
</comment>
<keyword evidence="9" id="KW-0961">Cell wall biogenesis/degradation</keyword>
<dbReference type="Gene3D" id="3.90.190.20">
    <property type="entry name" value="Mur ligase, C-terminal domain"/>
    <property type="match status" value="1"/>
</dbReference>
<evidence type="ECO:0000256" key="3">
    <source>
        <dbReference type="ARBA" id="ARBA00022490"/>
    </source>
</evidence>
<dbReference type="SUPFAM" id="SSF53244">
    <property type="entry name" value="MurD-like peptide ligases, peptide-binding domain"/>
    <property type="match status" value="1"/>
</dbReference>
<evidence type="ECO:0000256" key="7">
    <source>
        <dbReference type="ARBA" id="ARBA00022840"/>
    </source>
</evidence>
<evidence type="ECO:0000256" key="1">
    <source>
        <dbReference type="ARBA" id="ARBA00004496"/>
    </source>
</evidence>
<comment type="catalytic activity">
    <reaction evidence="9">
        <text>UDP-N-acetyl-alpha-D-muramoyl-L-alanine + D-glutamate + ATP = UDP-N-acetyl-alpha-D-muramoyl-L-alanyl-D-glutamate + ADP + phosphate + H(+)</text>
        <dbReference type="Rhea" id="RHEA:16429"/>
        <dbReference type="ChEBI" id="CHEBI:15378"/>
        <dbReference type="ChEBI" id="CHEBI:29986"/>
        <dbReference type="ChEBI" id="CHEBI:30616"/>
        <dbReference type="ChEBI" id="CHEBI:43474"/>
        <dbReference type="ChEBI" id="CHEBI:83898"/>
        <dbReference type="ChEBI" id="CHEBI:83900"/>
        <dbReference type="ChEBI" id="CHEBI:456216"/>
        <dbReference type="EC" id="6.3.2.9"/>
    </reaction>
</comment>
<keyword evidence="9" id="KW-0133">Cell shape</keyword>
<dbReference type="GO" id="GO:0008764">
    <property type="term" value="F:UDP-N-acetylmuramoylalanine-D-glutamate ligase activity"/>
    <property type="evidence" value="ECO:0007669"/>
    <property type="project" value="UniProtKB-EC"/>
</dbReference>
<dbReference type="InterPro" id="IPR036615">
    <property type="entry name" value="Mur_ligase_C_dom_sf"/>
</dbReference>
<feature type="domain" description="Mur ligase central" evidence="10">
    <location>
        <begin position="118"/>
        <end position="302"/>
    </location>
</feature>
<keyword evidence="5 9" id="KW-0132">Cell division</keyword>
<dbReference type="SUPFAM" id="SSF51984">
    <property type="entry name" value="MurCD N-terminal domain"/>
    <property type="match status" value="1"/>
</dbReference>
<dbReference type="PANTHER" id="PTHR43692:SF1">
    <property type="entry name" value="UDP-N-ACETYLMURAMOYLALANINE--D-GLUTAMATE LIGASE"/>
    <property type="match status" value="1"/>
</dbReference>
<keyword evidence="9" id="KW-0573">Peptidoglycan synthesis</keyword>
<gene>
    <name evidence="9 11" type="primary">murD</name>
    <name evidence="11" type="ORF">ACFPB0_04205</name>
</gene>
<dbReference type="PROSITE" id="PS01011">
    <property type="entry name" value="FOLYLPOLYGLU_SYNT_1"/>
    <property type="match status" value="1"/>
</dbReference>
<evidence type="ECO:0000256" key="8">
    <source>
        <dbReference type="ARBA" id="ARBA00023306"/>
    </source>
</evidence>
<evidence type="ECO:0000259" key="10">
    <source>
        <dbReference type="Pfam" id="PF08245"/>
    </source>
</evidence>
<proteinExistence type="inferred from homology"/>
<keyword evidence="3 9" id="KW-0963">Cytoplasm</keyword>
<dbReference type="Gene3D" id="3.40.50.720">
    <property type="entry name" value="NAD(P)-binding Rossmann-like Domain"/>
    <property type="match status" value="1"/>
</dbReference>
<dbReference type="Proteomes" id="UP001596024">
    <property type="component" value="Unassembled WGS sequence"/>
</dbReference>
<reference evidence="12" key="1">
    <citation type="journal article" date="2019" name="Int. J. Syst. Evol. Microbiol.">
        <title>The Global Catalogue of Microorganisms (GCM) 10K type strain sequencing project: providing services to taxonomists for standard genome sequencing and annotation.</title>
        <authorList>
            <consortium name="The Broad Institute Genomics Platform"/>
            <consortium name="The Broad Institute Genome Sequencing Center for Infectious Disease"/>
            <person name="Wu L."/>
            <person name="Ma J."/>
        </authorList>
    </citation>
    <scope>NUCLEOTIDE SEQUENCE [LARGE SCALE GENOMIC DNA]</scope>
    <source>
        <strain evidence="12">CCUG 62981</strain>
    </source>
</reference>
<dbReference type="Gene3D" id="3.40.1190.10">
    <property type="entry name" value="Mur-like, catalytic domain"/>
    <property type="match status" value="1"/>
</dbReference>
<evidence type="ECO:0000256" key="6">
    <source>
        <dbReference type="ARBA" id="ARBA00022741"/>
    </source>
</evidence>
<evidence type="ECO:0000256" key="5">
    <source>
        <dbReference type="ARBA" id="ARBA00022618"/>
    </source>
</evidence>
<comment type="subcellular location">
    <subcellularLocation>
        <location evidence="1 9">Cytoplasm</location>
    </subcellularLocation>
</comment>
<accession>A0ABV9N802</accession>
<dbReference type="SUPFAM" id="SSF53623">
    <property type="entry name" value="MurD-like peptide ligases, catalytic domain"/>
    <property type="match status" value="1"/>
</dbReference>
<evidence type="ECO:0000256" key="2">
    <source>
        <dbReference type="ARBA" id="ARBA00004752"/>
    </source>
</evidence>
<comment type="caution">
    <text evidence="11">The sequence shown here is derived from an EMBL/GenBank/DDBJ whole genome shotgun (WGS) entry which is preliminary data.</text>
</comment>